<name>A0A418KGY5_9ACTN</name>
<dbReference type="PANTHER" id="PTHR24321:SF14">
    <property type="entry name" value="SHORT-CHAIN TYPE DEHYDROGENASE_REDUCTASE BLR2146-RELATED"/>
    <property type="match status" value="1"/>
</dbReference>
<evidence type="ECO:0000256" key="1">
    <source>
        <dbReference type="ARBA" id="ARBA00006484"/>
    </source>
</evidence>
<dbReference type="Pfam" id="PF13561">
    <property type="entry name" value="adh_short_C2"/>
    <property type="match status" value="1"/>
</dbReference>
<dbReference type="PROSITE" id="PS00061">
    <property type="entry name" value="ADH_SHORT"/>
    <property type="match status" value="1"/>
</dbReference>
<reference evidence="4 5" key="1">
    <citation type="submission" date="2018-09" db="EMBL/GenBank/DDBJ databases">
        <title>Isolation, diversity and antifungal activity of actinobacteria from wheat.</title>
        <authorList>
            <person name="Han C."/>
        </authorList>
    </citation>
    <scope>NUCLEOTIDE SEQUENCE [LARGE SCALE GENOMIC DNA]</scope>
    <source>
        <strain evidence="4 5">NEAU-YY265</strain>
    </source>
</reference>
<feature type="region of interest" description="Disordered" evidence="3">
    <location>
        <begin position="1"/>
        <end position="66"/>
    </location>
</feature>
<dbReference type="OrthoDB" id="3676637at2"/>
<dbReference type="InterPro" id="IPR036291">
    <property type="entry name" value="NAD(P)-bd_dom_sf"/>
</dbReference>
<dbReference type="InterPro" id="IPR020904">
    <property type="entry name" value="Sc_DH/Rdtase_CS"/>
</dbReference>
<keyword evidence="5" id="KW-1185">Reference proteome</keyword>
<keyword evidence="2" id="KW-0560">Oxidoreductase</keyword>
<proteinExistence type="inferred from homology"/>
<dbReference type="Gene3D" id="3.40.50.720">
    <property type="entry name" value="NAD(P)-binding Rossmann-like Domain"/>
    <property type="match status" value="1"/>
</dbReference>
<organism evidence="4 5">
    <name type="scientific">Jiangella rhizosphaerae</name>
    <dbReference type="NCBI Taxonomy" id="2293569"/>
    <lineage>
        <taxon>Bacteria</taxon>
        <taxon>Bacillati</taxon>
        <taxon>Actinomycetota</taxon>
        <taxon>Actinomycetes</taxon>
        <taxon>Jiangellales</taxon>
        <taxon>Jiangellaceae</taxon>
        <taxon>Jiangella</taxon>
    </lineage>
</organism>
<feature type="compositionally biased region" description="Basic residues" evidence="3">
    <location>
        <begin position="1"/>
        <end position="11"/>
    </location>
</feature>
<dbReference type="Proteomes" id="UP000284057">
    <property type="component" value="Unassembled WGS sequence"/>
</dbReference>
<accession>A0A418KGY5</accession>
<evidence type="ECO:0000256" key="2">
    <source>
        <dbReference type="ARBA" id="ARBA00023002"/>
    </source>
</evidence>
<sequence length="179" mass="19449">MRPSGGRRRSTPPRPAAPPLPRQREHRHRPVPATSKRPGWHARTSPPRPSRALGPPWPGARWRRDAARTSAIERRHGRATRHSAYAASKGALCALARELAVEYGPHVRVNAVLPGPIKTEAWRDASPDSVADIGRLTALDRVGRPDEVAAVVAFLASPEASYVTGANVVVDGGWSIRKE</sequence>
<dbReference type="PANTHER" id="PTHR24321">
    <property type="entry name" value="DEHYDROGENASES, SHORT CHAIN"/>
    <property type="match status" value="1"/>
</dbReference>
<evidence type="ECO:0000313" key="5">
    <source>
        <dbReference type="Proteomes" id="UP000284057"/>
    </source>
</evidence>
<protein>
    <submittedName>
        <fullName evidence="4">SDR family oxidoreductase</fullName>
    </submittedName>
</protein>
<dbReference type="SUPFAM" id="SSF51735">
    <property type="entry name" value="NAD(P)-binding Rossmann-fold domains"/>
    <property type="match status" value="1"/>
</dbReference>
<dbReference type="AlphaFoldDB" id="A0A418KGY5"/>
<dbReference type="PRINTS" id="PR00081">
    <property type="entry name" value="GDHRDH"/>
</dbReference>
<dbReference type="GO" id="GO:0016491">
    <property type="term" value="F:oxidoreductase activity"/>
    <property type="evidence" value="ECO:0007669"/>
    <property type="project" value="UniProtKB-KW"/>
</dbReference>
<evidence type="ECO:0000256" key="3">
    <source>
        <dbReference type="SAM" id="MobiDB-lite"/>
    </source>
</evidence>
<evidence type="ECO:0000313" key="4">
    <source>
        <dbReference type="EMBL" id="RIQ11339.1"/>
    </source>
</evidence>
<dbReference type="InterPro" id="IPR002347">
    <property type="entry name" value="SDR_fam"/>
</dbReference>
<feature type="compositionally biased region" description="Pro residues" evidence="3">
    <location>
        <begin position="12"/>
        <end position="21"/>
    </location>
</feature>
<comment type="caution">
    <text evidence="4">The sequence shown here is derived from an EMBL/GenBank/DDBJ whole genome shotgun (WGS) entry which is preliminary data.</text>
</comment>
<gene>
    <name evidence="4" type="ORF">DY240_29020</name>
</gene>
<dbReference type="EMBL" id="QUAL01000426">
    <property type="protein sequence ID" value="RIQ11339.1"/>
    <property type="molecule type" value="Genomic_DNA"/>
</dbReference>
<comment type="similarity">
    <text evidence="1">Belongs to the short-chain dehydrogenases/reductases (SDR) family.</text>
</comment>